<evidence type="ECO:0000256" key="2">
    <source>
        <dbReference type="ARBA" id="ARBA00021696"/>
    </source>
</evidence>
<comment type="subunit">
    <text evidence="10">Interacts with CREM (via the third LIM domain). Interacts (via second LIM domain) with SPAG8.</text>
</comment>
<accession>F7DGP2</accession>
<dbReference type="STRING" id="13616.ENSMODP00000022609"/>
<dbReference type="CTD" id="9457"/>
<dbReference type="InterPro" id="IPR001781">
    <property type="entry name" value="Znf_LIM"/>
</dbReference>
<evidence type="ECO:0000256" key="4">
    <source>
        <dbReference type="ARBA" id="ARBA00022737"/>
    </source>
</evidence>
<dbReference type="SUPFAM" id="SSF57716">
    <property type="entry name" value="Glucocorticoid receptor-like (DNA-binding domain)"/>
    <property type="match status" value="7"/>
</dbReference>
<keyword evidence="8" id="KW-0539">Nucleus</keyword>
<dbReference type="GeneID" id="100026782"/>
<comment type="subcellular location">
    <subcellularLocation>
        <location evidence="1">Nucleus</location>
    </subcellularLocation>
</comment>
<dbReference type="CDD" id="cd09343">
    <property type="entry name" value="LIM1_FHL"/>
    <property type="match status" value="1"/>
</dbReference>
<feature type="domain" description="LIM zinc-binding" evidence="12">
    <location>
        <begin position="161"/>
        <end position="220"/>
    </location>
</feature>
<dbReference type="GeneTree" id="ENSGT00950000183028"/>
<dbReference type="GO" id="GO:0030018">
    <property type="term" value="C:Z disc"/>
    <property type="evidence" value="ECO:0000318"/>
    <property type="project" value="GO_Central"/>
</dbReference>
<keyword evidence="4" id="KW-0677">Repeat</keyword>
<dbReference type="RefSeq" id="XP_007484404.1">
    <property type="nucleotide sequence ID" value="XM_007484342.3"/>
</dbReference>
<dbReference type="FunFam" id="2.10.110.10:FF:000070">
    <property type="entry name" value="Four and a half LIM domains 3"/>
    <property type="match status" value="1"/>
</dbReference>
<dbReference type="GO" id="GO:0045944">
    <property type="term" value="P:positive regulation of transcription by RNA polymerase II"/>
    <property type="evidence" value="ECO:0000318"/>
    <property type="project" value="GO_Central"/>
</dbReference>
<evidence type="ECO:0000256" key="11">
    <source>
        <dbReference type="PROSITE-ProRule" id="PRU00125"/>
    </source>
</evidence>
<evidence type="ECO:0000256" key="8">
    <source>
        <dbReference type="ARBA" id="ARBA00023242"/>
    </source>
</evidence>
<proteinExistence type="predicted"/>
<dbReference type="PANTHER" id="PTHR24205">
    <property type="entry name" value="FOUR AND A HALF LIM DOMAINS PROTEIN"/>
    <property type="match status" value="1"/>
</dbReference>
<dbReference type="Proteomes" id="UP000002280">
    <property type="component" value="Chromosome 2"/>
</dbReference>
<evidence type="ECO:0000256" key="1">
    <source>
        <dbReference type="ARBA" id="ARBA00004123"/>
    </source>
</evidence>
<dbReference type="InParanoid" id="F7DGP2"/>
<dbReference type="InterPro" id="IPR056807">
    <property type="entry name" value="LIM_FHL1/2/3/5_N"/>
</dbReference>
<dbReference type="PROSITE" id="PS50023">
    <property type="entry name" value="LIM_DOMAIN_2"/>
    <property type="match status" value="5"/>
</dbReference>
<dbReference type="Gene3D" id="2.10.110.10">
    <property type="entry name" value="Cysteine Rich Protein"/>
    <property type="match status" value="6"/>
</dbReference>
<dbReference type="GO" id="GO:0008270">
    <property type="term" value="F:zinc ion binding"/>
    <property type="evidence" value="ECO:0007669"/>
    <property type="project" value="UniProtKB-KW"/>
</dbReference>
<dbReference type="Bgee" id="ENSMODG00000018134">
    <property type="expression patterns" value="Expressed in spermatid and 10 other cell types or tissues"/>
</dbReference>
<reference evidence="13 14" key="1">
    <citation type="journal article" date="2007" name="Nature">
        <title>Genome of the marsupial Monodelphis domestica reveals innovation in non-coding sequences.</title>
        <authorList>
            <person name="Mikkelsen T.S."/>
            <person name="Wakefield M.J."/>
            <person name="Aken B."/>
            <person name="Amemiya C.T."/>
            <person name="Chang J.L."/>
            <person name="Duke S."/>
            <person name="Garber M."/>
            <person name="Gentles A.J."/>
            <person name="Goodstadt L."/>
            <person name="Heger A."/>
            <person name="Jurka J."/>
            <person name="Kamal M."/>
            <person name="Mauceli E."/>
            <person name="Searle S.M."/>
            <person name="Sharpe T."/>
            <person name="Baker M.L."/>
            <person name="Batzer M.A."/>
            <person name="Benos P.V."/>
            <person name="Belov K."/>
            <person name="Clamp M."/>
            <person name="Cook A."/>
            <person name="Cuff J."/>
            <person name="Das R."/>
            <person name="Davidow L."/>
            <person name="Deakin J.E."/>
            <person name="Fazzari M.J."/>
            <person name="Glass J.L."/>
            <person name="Grabherr M."/>
            <person name="Greally J.M."/>
            <person name="Gu W."/>
            <person name="Hore T.A."/>
            <person name="Huttley G.A."/>
            <person name="Kleber M."/>
            <person name="Jirtle R.L."/>
            <person name="Koina E."/>
            <person name="Lee J.T."/>
            <person name="Mahony S."/>
            <person name="Marra M.A."/>
            <person name="Miller R.D."/>
            <person name="Nicholls R.D."/>
            <person name="Oda M."/>
            <person name="Papenfuss A.T."/>
            <person name="Parra Z.E."/>
            <person name="Pollock D.D."/>
            <person name="Ray D.A."/>
            <person name="Schein J.E."/>
            <person name="Speed T.P."/>
            <person name="Thompson K."/>
            <person name="VandeBerg J.L."/>
            <person name="Wade C.M."/>
            <person name="Walker J.A."/>
            <person name="Waters P.D."/>
            <person name="Webber C."/>
            <person name="Weidman J.R."/>
            <person name="Xie X."/>
            <person name="Zody M.C."/>
            <person name="Baldwin J."/>
            <person name="Abdouelleil A."/>
            <person name="Abdulkadir J."/>
            <person name="Abebe A."/>
            <person name="Abera B."/>
            <person name="Abreu J."/>
            <person name="Acer S.C."/>
            <person name="Aftuck L."/>
            <person name="Alexander A."/>
            <person name="An P."/>
            <person name="Anderson E."/>
            <person name="Anderson S."/>
            <person name="Arachi H."/>
            <person name="Azer M."/>
            <person name="Bachantsang P."/>
            <person name="Barry A."/>
            <person name="Bayul T."/>
            <person name="Berlin A."/>
            <person name="Bessette D."/>
            <person name="Bloom T."/>
            <person name="Bloom T."/>
            <person name="Boguslavskiy L."/>
            <person name="Bonnet C."/>
            <person name="Boukhgalter B."/>
            <person name="Bourzgui I."/>
            <person name="Brown A."/>
            <person name="Cahill P."/>
            <person name="Channer S."/>
            <person name="Cheshatsang Y."/>
            <person name="Chuda L."/>
            <person name="Citroen M."/>
            <person name="Collymore A."/>
            <person name="Cooke P."/>
            <person name="Costello M."/>
            <person name="D'Aco K."/>
            <person name="Daza R."/>
            <person name="De Haan G."/>
            <person name="DeGray S."/>
            <person name="DeMaso C."/>
            <person name="Dhargay N."/>
            <person name="Dooley K."/>
            <person name="Dooley E."/>
            <person name="Doricent M."/>
            <person name="Dorje P."/>
            <person name="Dorjee K."/>
            <person name="Dupes A."/>
            <person name="Elong R."/>
            <person name="Falk J."/>
            <person name="Farina A."/>
            <person name="Faro S."/>
            <person name="Ferguson D."/>
            <person name="Fisher S."/>
            <person name="Foley C.D."/>
            <person name="Franke A."/>
            <person name="Friedrich D."/>
            <person name="Gadbois L."/>
            <person name="Gearin G."/>
            <person name="Gearin C.R."/>
            <person name="Giannoukos G."/>
            <person name="Goode T."/>
            <person name="Graham J."/>
            <person name="Grandbois E."/>
            <person name="Grewal S."/>
            <person name="Gyaltsen K."/>
            <person name="Hafez N."/>
            <person name="Hagos B."/>
            <person name="Hall J."/>
            <person name="Henson C."/>
            <person name="Hollinger A."/>
            <person name="Honan T."/>
            <person name="Huard M.D."/>
            <person name="Hughes L."/>
            <person name="Hurhula B."/>
            <person name="Husby M.E."/>
            <person name="Kamat A."/>
            <person name="Kanga B."/>
            <person name="Kashin S."/>
            <person name="Khazanovich D."/>
            <person name="Kisner P."/>
            <person name="Lance K."/>
            <person name="Lara M."/>
            <person name="Lee W."/>
            <person name="Lennon N."/>
            <person name="Letendre F."/>
            <person name="LeVine R."/>
            <person name="Lipovsky A."/>
            <person name="Liu X."/>
            <person name="Liu J."/>
            <person name="Liu S."/>
            <person name="Lokyitsang T."/>
            <person name="Lokyitsang Y."/>
            <person name="Lubonja R."/>
            <person name="Lui A."/>
            <person name="MacDonald P."/>
            <person name="Magnisalis V."/>
            <person name="Maru K."/>
            <person name="Matthews C."/>
            <person name="McCusker W."/>
            <person name="McDonough S."/>
            <person name="Mehta T."/>
            <person name="Meldrim J."/>
            <person name="Meneus L."/>
            <person name="Mihai O."/>
            <person name="Mihalev A."/>
            <person name="Mihova T."/>
            <person name="Mittelman R."/>
            <person name="Mlenga V."/>
            <person name="Montmayeur A."/>
            <person name="Mulrain L."/>
            <person name="Navidi A."/>
            <person name="Naylor J."/>
            <person name="Negash T."/>
            <person name="Nguyen T."/>
            <person name="Nguyen N."/>
            <person name="Nicol R."/>
            <person name="Norbu C."/>
            <person name="Norbu N."/>
            <person name="Novod N."/>
            <person name="O'Neill B."/>
            <person name="Osman S."/>
            <person name="Markiewicz E."/>
            <person name="Oyono O.L."/>
            <person name="Patti C."/>
            <person name="Phunkhang P."/>
            <person name="Pierre F."/>
            <person name="Priest M."/>
            <person name="Raghuraman S."/>
            <person name="Rege F."/>
            <person name="Reyes R."/>
            <person name="Rise C."/>
            <person name="Rogov P."/>
            <person name="Ross K."/>
            <person name="Ryan E."/>
            <person name="Settipalli S."/>
            <person name="Shea T."/>
            <person name="Sherpa N."/>
            <person name="Shi L."/>
            <person name="Shih D."/>
            <person name="Sparrow T."/>
            <person name="Spaulding J."/>
            <person name="Stalker J."/>
            <person name="Stange-Thomann N."/>
            <person name="Stavropoulos S."/>
            <person name="Stone C."/>
            <person name="Strader C."/>
            <person name="Tesfaye S."/>
            <person name="Thomson T."/>
            <person name="Thoulutsang Y."/>
            <person name="Thoulutsang D."/>
            <person name="Topham K."/>
            <person name="Topping I."/>
            <person name="Tsamla T."/>
            <person name="Vassiliev H."/>
            <person name="Vo A."/>
            <person name="Wangchuk T."/>
            <person name="Wangdi T."/>
            <person name="Weiand M."/>
            <person name="Wilkinson J."/>
            <person name="Wilson A."/>
            <person name="Yadav S."/>
            <person name="Young G."/>
            <person name="Yu Q."/>
            <person name="Zembek L."/>
            <person name="Zhong D."/>
            <person name="Zimmer A."/>
            <person name="Zwirko Z."/>
            <person name="Jaffe D.B."/>
            <person name="Alvarez P."/>
            <person name="Brockman W."/>
            <person name="Butler J."/>
            <person name="Chin C."/>
            <person name="Gnerre S."/>
            <person name="MacCallum I."/>
            <person name="Graves J.A."/>
            <person name="Ponting C.P."/>
            <person name="Breen M."/>
            <person name="Samollow P.B."/>
            <person name="Lander E.S."/>
            <person name="Lindblad-Toh K."/>
        </authorList>
    </citation>
    <scope>NUCLEOTIDE SEQUENCE [LARGE SCALE GENOMIC DNA]</scope>
</reference>
<reference evidence="13" key="2">
    <citation type="submission" date="2025-08" db="UniProtKB">
        <authorList>
            <consortium name="Ensembl"/>
        </authorList>
    </citation>
    <scope>IDENTIFICATION</scope>
</reference>
<protein>
    <recommendedName>
        <fullName evidence="2">Four and a half LIM domains protein 5</fullName>
    </recommendedName>
</protein>
<feature type="domain" description="LIM zinc-binding" evidence="12">
    <location>
        <begin position="378"/>
        <end position="439"/>
    </location>
</feature>
<organism evidence="13 14">
    <name type="scientific">Monodelphis domestica</name>
    <name type="common">Gray short-tailed opossum</name>
    <dbReference type="NCBI Taxonomy" id="13616"/>
    <lineage>
        <taxon>Eukaryota</taxon>
        <taxon>Metazoa</taxon>
        <taxon>Chordata</taxon>
        <taxon>Craniata</taxon>
        <taxon>Vertebrata</taxon>
        <taxon>Euteleostomi</taxon>
        <taxon>Mammalia</taxon>
        <taxon>Metatheria</taxon>
        <taxon>Didelphimorphia</taxon>
        <taxon>Didelphidae</taxon>
        <taxon>Monodelphis</taxon>
    </lineage>
</organism>
<dbReference type="FunFam" id="2.10.110.10:FF:000030">
    <property type="entry name" value="Four and a half LIM domains protein 2"/>
    <property type="match status" value="2"/>
</dbReference>
<dbReference type="CDD" id="cd09347">
    <property type="entry name" value="LIM4_FHL"/>
    <property type="match status" value="1"/>
</dbReference>
<keyword evidence="6 11" id="KW-0862">Zinc</keyword>
<feature type="domain" description="LIM zinc-binding" evidence="12">
    <location>
        <begin position="39"/>
        <end position="100"/>
    </location>
</feature>
<keyword evidence="7 11" id="KW-0440">LIM domain</keyword>
<reference evidence="13" key="3">
    <citation type="submission" date="2025-09" db="UniProtKB">
        <authorList>
            <consortium name="Ensembl"/>
        </authorList>
    </citation>
    <scope>IDENTIFICATION</scope>
</reference>
<keyword evidence="14" id="KW-1185">Reference proteome</keyword>
<comment type="function">
    <text evidence="9">May be involved in the regulation of spermatogenesis. Stimulates CREM transcriptional activity in a phosphorylation-independent manner.</text>
</comment>
<dbReference type="OMA" id="CREPVGN"/>
<dbReference type="Ensembl" id="ENSMODT00000023007.3">
    <property type="protein sequence ID" value="ENSMODP00000022609.3"/>
    <property type="gene ID" value="ENSMODG00000018134.4"/>
</dbReference>
<dbReference type="PANTHER" id="PTHR24205:SF7">
    <property type="entry name" value="FOUR AND A HALF LIM DOMAINS PROTEIN 5"/>
    <property type="match status" value="1"/>
</dbReference>
<dbReference type="FunCoup" id="F7DGP2">
    <property type="interactions" value="207"/>
</dbReference>
<dbReference type="Pfam" id="PF00412">
    <property type="entry name" value="LIM"/>
    <property type="match status" value="6"/>
</dbReference>
<feature type="domain" description="LIM zinc-binding" evidence="12">
    <location>
        <begin position="101"/>
        <end position="160"/>
    </location>
</feature>
<dbReference type="KEGG" id="mdo:100026782"/>
<dbReference type="FunFam" id="2.10.110.10:FF:000013">
    <property type="entry name" value="Four and a half LIM domains 1"/>
    <property type="match status" value="2"/>
</dbReference>
<feature type="domain" description="LIM zinc-binding" evidence="12">
    <location>
        <begin position="221"/>
        <end position="280"/>
    </location>
</feature>
<evidence type="ECO:0000256" key="10">
    <source>
        <dbReference type="ARBA" id="ARBA00047051"/>
    </source>
</evidence>
<dbReference type="FunFam" id="2.10.110.10:FF:000049">
    <property type="entry name" value="Four and a half LIM domains protein 2"/>
    <property type="match status" value="1"/>
</dbReference>
<evidence type="ECO:0000256" key="3">
    <source>
        <dbReference type="ARBA" id="ARBA00022723"/>
    </source>
</evidence>
<gene>
    <name evidence="13" type="primary">FHL5</name>
</gene>
<evidence type="ECO:0000313" key="13">
    <source>
        <dbReference type="Ensembl" id="ENSMODP00000022609.3"/>
    </source>
</evidence>
<dbReference type="eggNOG" id="KOG1704">
    <property type="taxonomic scope" value="Eukaryota"/>
</dbReference>
<dbReference type="GO" id="GO:0003713">
    <property type="term" value="F:transcription coactivator activity"/>
    <property type="evidence" value="ECO:0000318"/>
    <property type="project" value="GO_Central"/>
</dbReference>
<keyword evidence="3 11" id="KW-0479">Metal-binding</keyword>
<dbReference type="GO" id="GO:0005634">
    <property type="term" value="C:nucleus"/>
    <property type="evidence" value="ECO:0000318"/>
    <property type="project" value="GO_Central"/>
</dbReference>
<evidence type="ECO:0000256" key="9">
    <source>
        <dbReference type="ARBA" id="ARBA00025444"/>
    </source>
</evidence>
<dbReference type="RefSeq" id="XP_056674587.1">
    <property type="nucleotide sequence ID" value="XM_056818609.1"/>
</dbReference>
<name>F7DGP2_MONDO</name>
<evidence type="ECO:0000313" key="14">
    <source>
        <dbReference type="Proteomes" id="UP000002280"/>
    </source>
</evidence>
<sequence>MTNNKFECKHCMELLFGKKFILQDAEAYCIPCYEQLFSNNCEECKRPIACDSKDLAYKDRHWHEDCFKCGKCNRSLVEKPFAAKDEILLCTDCYSNTCSSKCFQCKKIIMPGCRKLELEGNEWHETCFICQSCEKPLGTEPLVTKENKRYCVPCFERKFAPRCKSCKKPITAEGITYHEQPWHKECFLCTNCNKQLFGERFISKEEQPYCQDCYHQLYTEKCEACTKPILGSRSLKFEGKKWHENCFVCQSCQNPIGTKPLAIKESKHYCVPCFERKFAPRCNSCKKQERGTNKTGTSSSCVYRTRDRQSVIRPRSLLNPWSRKRMPITTGGLIYRERPWHRECFLCNGCKKQLFGEKFVCKDERPYCRDCYTDLFADKCDSCNKPIADPEGPSYISFQERQWHSDCFKCRKCNVSLVDKPFMTQQKEILCRVCGSKRV</sequence>
<dbReference type="RefSeq" id="XP_056674588.1">
    <property type="nucleotide sequence ID" value="XM_056818610.1"/>
</dbReference>
<dbReference type="Pfam" id="PF25076">
    <property type="entry name" value="LIM_FHL2-3_N"/>
    <property type="match status" value="1"/>
</dbReference>
<dbReference type="OrthoDB" id="1112565at2759"/>
<dbReference type="InterPro" id="IPR042947">
    <property type="entry name" value="FHL5_LIM2"/>
</dbReference>
<dbReference type="HOGENOM" id="CLU_001357_2_0_1"/>
<dbReference type="SMART" id="SM00132">
    <property type="entry name" value="LIM"/>
    <property type="match status" value="6"/>
</dbReference>
<keyword evidence="5" id="KW-0863">Zinc-finger</keyword>
<dbReference type="CDD" id="cd09428">
    <property type="entry name" value="LIM2_FHL5"/>
    <property type="match status" value="1"/>
</dbReference>
<evidence type="ECO:0000256" key="5">
    <source>
        <dbReference type="ARBA" id="ARBA00022771"/>
    </source>
</evidence>
<evidence type="ECO:0000256" key="6">
    <source>
        <dbReference type="ARBA" id="ARBA00022833"/>
    </source>
</evidence>
<dbReference type="AlphaFoldDB" id="F7DGP2"/>
<dbReference type="CDD" id="cd09346">
    <property type="entry name" value="LIM3_FHL"/>
    <property type="match status" value="1"/>
</dbReference>
<evidence type="ECO:0000256" key="7">
    <source>
        <dbReference type="ARBA" id="ARBA00023038"/>
    </source>
</evidence>
<dbReference type="PROSITE" id="PS00478">
    <property type="entry name" value="LIM_DOMAIN_1"/>
    <property type="match status" value="3"/>
</dbReference>
<evidence type="ECO:0000259" key="12">
    <source>
        <dbReference type="PROSITE" id="PS50023"/>
    </source>
</evidence>